<sequence length="57" mass="6651">MKKKMTPKEYAEMRSISLSAVTKQIRQGADIPYVKKIEKFGRFYLLTIDLDQNGEIK</sequence>
<dbReference type="EMBL" id="JALPRF010000003">
    <property type="protein sequence ID" value="MCK8493777.1"/>
    <property type="molecule type" value="Genomic_DNA"/>
</dbReference>
<name>A0ABT0HPK3_9BACT</name>
<organism evidence="1 2">
    <name type="scientific">Spirosoma liriopis</name>
    <dbReference type="NCBI Taxonomy" id="2937440"/>
    <lineage>
        <taxon>Bacteria</taxon>
        <taxon>Pseudomonadati</taxon>
        <taxon>Bacteroidota</taxon>
        <taxon>Cytophagia</taxon>
        <taxon>Cytophagales</taxon>
        <taxon>Cytophagaceae</taxon>
        <taxon>Spirosoma</taxon>
    </lineage>
</organism>
<gene>
    <name evidence="1" type="ORF">M0L20_18065</name>
</gene>
<evidence type="ECO:0000313" key="2">
    <source>
        <dbReference type="Proteomes" id="UP001202180"/>
    </source>
</evidence>
<reference evidence="1 2" key="1">
    <citation type="submission" date="2022-04" db="EMBL/GenBank/DDBJ databases">
        <title>Spirosoma sp. strain RP8 genome sequencing and assembly.</title>
        <authorList>
            <person name="Jung Y."/>
        </authorList>
    </citation>
    <scope>NUCLEOTIDE SEQUENCE [LARGE SCALE GENOMIC DNA]</scope>
    <source>
        <strain evidence="1 2">RP8</strain>
    </source>
</reference>
<keyword evidence="2" id="KW-1185">Reference proteome</keyword>
<evidence type="ECO:0008006" key="3">
    <source>
        <dbReference type="Google" id="ProtNLM"/>
    </source>
</evidence>
<dbReference type="RefSeq" id="WP_248478397.1">
    <property type="nucleotide sequence ID" value="NZ_JALPRF010000003.1"/>
</dbReference>
<proteinExistence type="predicted"/>
<dbReference type="Proteomes" id="UP001202180">
    <property type="component" value="Unassembled WGS sequence"/>
</dbReference>
<accession>A0ABT0HPK3</accession>
<protein>
    <recommendedName>
        <fullName evidence="3">Helix-turn-helix domain-containing protein</fullName>
    </recommendedName>
</protein>
<evidence type="ECO:0000313" key="1">
    <source>
        <dbReference type="EMBL" id="MCK8493777.1"/>
    </source>
</evidence>
<comment type="caution">
    <text evidence="1">The sequence shown here is derived from an EMBL/GenBank/DDBJ whole genome shotgun (WGS) entry which is preliminary data.</text>
</comment>